<evidence type="ECO:0000313" key="2">
    <source>
        <dbReference type="Proteomes" id="UP001153954"/>
    </source>
</evidence>
<evidence type="ECO:0008006" key="3">
    <source>
        <dbReference type="Google" id="ProtNLM"/>
    </source>
</evidence>
<organism evidence="1 2">
    <name type="scientific">Euphydryas editha</name>
    <name type="common">Edith's checkerspot</name>
    <dbReference type="NCBI Taxonomy" id="104508"/>
    <lineage>
        <taxon>Eukaryota</taxon>
        <taxon>Metazoa</taxon>
        <taxon>Ecdysozoa</taxon>
        <taxon>Arthropoda</taxon>
        <taxon>Hexapoda</taxon>
        <taxon>Insecta</taxon>
        <taxon>Pterygota</taxon>
        <taxon>Neoptera</taxon>
        <taxon>Endopterygota</taxon>
        <taxon>Lepidoptera</taxon>
        <taxon>Glossata</taxon>
        <taxon>Ditrysia</taxon>
        <taxon>Papilionoidea</taxon>
        <taxon>Nymphalidae</taxon>
        <taxon>Nymphalinae</taxon>
        <taxon>Euphydryas</taxon>
    </lineage>
</organism>
<evidence type="ECO:0000313" key="1">
    <source>
        <dbReference type="EMBL" id="CAH2092048.1"/>
    </source>
</evidence>
<protein>
    <recommendedName>
        <fullName evidence="3">Reverse transcriptase domain-containing protein</fullName>
    </recommendedName>
</protein>
<accession>A0AAU9TYV0</accession>
<dbReference type="Proteomes" id="UP001153954">
    <property type="component" value="Unassembled WGS sequence"/>
</dbReference>
<reference evidence="1" key="1">
    <citation type="submission" date="2022-03" db="EMBL/GenBank/DDBJ databases">
        <authorList>
            <person name="Tunstrom K."/>
        </authorList>
    </citation>
    <scope>NUCLEOTIDE SEQUENCE</scope>
</reference>
<comment type="caution">
    <text evidence="1">The sequence shown here is derived from an EMBL/GenBank/DDBJ whole genome shotgun (WGS) entry which is preliminary data.</text>
</comment>
<dbReference type="EMBL" id="CAKOGL010000011">
    <property type="protein sequence ID" value="CAH2092048.1"/>
    <property type="molecule type" value="Genomic_DNA"/>
</dbReference>
<sequence>MYDMTYRQSGFRAGHSTALLKATEDTQVRMENKLITILVLIDYSNAFHMVDHDTVLANLIPKVFIIDYGLVLFISSRSPASRLN</sequence>
<keyword evidence="2" id="KW-1185">Reference proteome</keyword>
<name>A0AAU9TYV0_EUPED</name>
<gene>
    <name evidence="1" type="ORF">EEDITHA_LOCUS7848</name>
</gene>
<dbReference type="AlphaFoldDB" id="A0AAU9TYV0"/>
<proteinExistence type="predicted"/>